<keyword evidence="3" id="KW-1185">Reference proteome</keyword>
<evidence type="ECO:0000313" key="2">
    <source>
        <dbReference type="EMBL" id="KAF2663275.1"/>
    </source>
</evidence>
<protein>
    <recommendedName>
        <fullName evidence="4">IgE-binding protein</fullName>
    </recommendedName>
</protein>
<name>A0A6A6TT90_9PEZI</name>
<feature type="signal peptide" evidence="1">
    <location>
        <begin position="1"/>
        <end position="15"/>
    </location>
</feature>
<dbReference type="Proteomes" id="UP000799302">
    <property type="component" value="Unassembled WGS sequence"/>
</dbReference>
<dbReference type="PANTHER" id="PTHR42047:SF1">
    <property type="entry name" value="PROTEIN, PUTATIVE (AFU_ORTHOLOGUE AFUA_6G03560)-RELATED"/>
    <property type="match status" value="1"/>
</dbReference>
<reference evidence="2" key="1">
    <citation type="journal article" date="2020" name="Stud. Mycol.">
        <title>101 Dothideomycetes genomes: a test case for predicting lifestyles and emergence of pathogens.</title>
        <authorList>
            <person name="Haridas S."/>
            <person name="Albert R."/>
            <person name="Binder M."/>
            <person name="Bloem J."/>
            <person name="Labutti K."/>
            <person name="Salamov A."/>
            <person name="Andreopoulos B."/>
            <person name="Baker S."/>
            <person name="Barry K."/>
            <person name="Bills G."/>
            <person name="Bluhm B."/>
            <person name="Cannon C."/>
            <person name="Castanera R."/>
            <person name="Culley D."/>
            <person name="Daum C."/>
            <person name="Ezra D."/>
            <person name="Gonzalez J."/>
            <person name="Henrissat B."/>
            <person name="Kuo A."/>
            <person name="Liang C."/>
            <person name="Lipzen A."/>
            <person name="Lutzoni F."/>
            <person name="Magnuson J."/>
            <person name="Mondo S."/>
            <person name="Nolan M."/>
            <person name="Ohm R."/>
            <person name="Pangilinan J."/>
            <person name="Park H.-J."/>
            <person name="Ramirez L."/>
            <person name="Alfaro M."/>
            <person name="Sun H."/>
            <person name="Tritt A."/>
            <person name="Yoshinaga Y."/>
            <person name="Zwiers L.-H."/>
            <person name="Turgeon B."/>
            <person name="Goodwin S."/>
            <person name="Spatafora J."/>
            <person name="Crous P."/>
            <person name="Grigoriev I."/>
        </authorList>
    </citation>
    <scope>NUCLEOTIDE SEQUENCE</scope>
    <source>
        <strain evidence="2">CBS 115976</strain>
    </source>
</reference>
<dbReference type="OrthoDB" id="5430620at2759"/>
<sequence>MKLVFLINLLPLVAARALQGIEKKAVSAESSNGLTEPYTITAYDPFNCHLNGGKINNFNLFQAKVGSYCPFTGNQSSTCPNGTDMVLAGSMYPISEVPGGQDVYVDVDGTIAITVQHSHSFPPGSWPEYYGWTWTALPINQAPPIACCPSGDPRYNCDTPSGFWSFRAPNATKGGVAACQNKYSPETTSVFAITPDFNQTKCVPMIGFGTHAYSGPNPPVWAY</sequence>
<dbReference type="InterPro" id="IPR052820">
    <property type="entry name" value="PhiA_domain"/>
</dbReference>
<feature type="chain" id="PRO_5025549157" description="IgE-binding protein" evidence="1">
    <location>
        <begin position="16"/>
        <end position="223"/>
    </location>
</feature>
<evidence type="ECO:0008006" key="4">
    <source>
        <dbReference type="Google" id="ProtNLM"/>
    </source>
</evidence>
<dbReference type="EMBL" id="MU004246">
    <property type="protein sequence ID" value="KAF2663275.1"/>
    <property type="molecule type" value="Genomic_DNA"/>
</dbReference>
<keyword evidence="1" id="KW-0732">Signal</keyword>
<gene>
    <name evidence="2" type="ORF">BT63DRAFT_123540</name>
</gene>
<organism evidence="2 3">
    <name type="scientific">Microthyrium microscopicum</name>
    <dbReference type="NCBI Taxonomy" id="703497"/>
    <lineage>
        <taxon>Eukaryota</taxon>
        <taxon>Fungi</taxon>
        <taxon>Dikarya</taxon>
        <taxon>Ascomycota</taxon>
        <taxon>Pezizomycotina</taxon>
        <taxon>Dothideomycetes</taxon>
        <taxon>Dothideomycetes incertae sedis</taxon>
        <taxon>Microthyriales</taxon>
        <taxon>Microthyriaceae</taxon>
        <taxon>Microthyrium</taxon>
    </lineage>
</organism>
<accession>A0A6A6TT90</accession>
<dbReference type="PANTHER" id="PTHR42047">
    <property type="entry name" value="PROTEIN, PUTATIVE (AFU_ORTHOLOGUE AFUA_6G03560)-RELATED"/>
    <property type="match status" value="1"/>
</dbReference>
<evidence type="ECO:0000256" key="1">
    <source>
        <dbReference type="SAM" id="SignalP"/>
    </source>
</evidence>
<proteinExistence type="predicted"/>
<evidence type="ECO:0000313" key="3">
    <source>
        <dbReference type="Proteomes" id="UP000799302"/>
    </source>
</evidence>
<dbReference type="AlphaFoldDB" id="A0A6A6TT90"/>